<organism evidence="1">
    <name type="scientific">bioreactor metagenome</name>
    <dbReference type="NCBI Taxonomy" id="1076179"/>
    <lineage>
        <taxon>unclassified sequences</taxon>
        <taxon>metagenomes</taxon>
        <taxon>ecological metagenomes</taxon>
    </lineage>
</organism>
<comment type="caution">
    <text evidence="1">The sequence shown here is derived from an EMBL/GenBank/DDBJ whole genome shotgun (WGS) entry which is preliminary data.</text>
</comment>
<reference evidence="1" key="1">
    <citation type="submission" date="2019-08" db="EMBL/GenBank/DDBJ databases">
        <authorList>
            <person name="Kucharzyk K."/>
            <person name="Murdoch R.W."/>
            <person name="Higgins S."/>
            <person name="Loffler F."/>
        </authorList>
    </citation>
    <scope>NUCLEOTIDE SEQUENCE</scope>
</reference>
<gene>
    <name evidence="1" type="ORF">SDC9_93730</name>
</gene>
<dbReference type="EMBL" id="VSSQ01011512">
    <property type="protein sequence ID" value="MPM47022.1"/>
    <property type="molecule type" value="Genomic_DNA"/>
</dbReference>
<proteinExistence type="predicted"/>
<protein>
    <submittedName>
        <fullName evidence="1">Uncharacterized protein</fullName>
    </submittedName>
</protein>
<evidence type="ECO:0000313" key="1">
    <source>
        <dbReference type="EMBL" id="MPM47022.1"/>
    </source>
</evidence>
<accession>A0A645A1V7</accession>
<sequence length="33" mass="3580">MNQATYNSLEAFILGNANDCLVDVYDVGCPECP</sequence>
<dbReference type="AlphaFoldDB" id="A0A645A1V7"/>
<name>A0A645A1V7_9ZZZZ</name>